<name>A0A9X5CHS4_9ACTN</name>
<dbReference type="SMART" id="SM00331">
    <property type="entry name" value="PP2C_SIG"/>
    <property type="match status" value="1"/>
</dbReference>
<dbReference type="EMBL" id="JAAGNA010000305">
    <property type="protein sequence ID" value="NEC48671.1"/>
    <property type="molecule type" value="Genomic_DNA"/>
</dbReference>
<gene>
    <name evidence="18" type="ORF">G3I18_08770</name>
</gene>
<evidence type="ECO:0000256" key="14">
    <source>
        <dbReference type="SAM" id="Phobius"/>
    </source>
</evidence>
<dbReference type="Pfam" id="PF01590">
    <property type="entry name" value="GAF"/>
    <property type="match status" value="1"/>
</dbReference>
<keyword evidence="7" id="KW-0418">Kinase</keyword>
<dbReference type="GO" id="GO:0000160">
    <property type="term" value="P:phosphorelay signal transduction system"/>
    <property type="evidence" value="ECO:0007669"/>
    <property type="project" value="UniProtKB-KW"/>
</dbReference>
<evidence type="ECO:0000256" key="1">
    <source>
        <dbReference type="ARBA" id="ARBA00004651"/>
    </source>
</evidence>
<dbReference type="FunFam" id="3.30.450.40:FF:000035">
    <property type="entry name" value="PAS sensor protein"/>
    <property type="match status" value="1"/>
</dbReference>
<comment type="caution">
    <text evidence="18">The sequence shown here is derived from an EMBL/GenBank/DDBJ whole genome shotgun (WGS) entry which is preliminary data.</text>
</comment>
<dbReference type="Gene3D" id="3.60.40.10">
    <property type="entry name" value="PPM-type phosphatase domain"/>
    <property type="match status" value="1"/>
</dbReference>
<keyword evidence="11" id="KW-0902">Two-component regulatory system</keyword>
<dbReference type="PANTHER" id="PTHR43156:SF2">
    <property type="entry name" value="STAGE II SPORULATION PROTEIN E"/>
    <property type="match status" value="1"/>
</dbReference>
<reference evidence="18 19" key="1">
    <citation type="submission" date="2020-01" db="EMBL/GenBank/DDBJ databases">
        <title>Insect and environment-associated Actinomycetes.</title>
        <authorList>
            <person name="Currrie C."/>
            <person name="Chevrette M."/>
            <person name="Carlson C."/>
            <person name="Stubbendieck R."/>
            <person name="Wendt-Pienkowski E."/>
        </authorList>
    </citation>
    <scope>NUCLEOTIDE SEQUENCE [LARGE SCALE GENOMIC DNA]</scope>
    <source>
        <strain evidence="18 19">SID8189</strain>
    </source>
</reference>
<evidence type="ECO:0000256" key="9">
    <source>
        <dbReference type="ARBA" id="ARBA00022840"/>
    </source>
</evidence>
<dbReference type="Pfam" id="PF13581">
    <property type="entry name" value="HATPase_c_2"/>
    <property type="match status" value="1"/>
</dbReference>
<evidence type="ECO:0000256" key="10">
    <source>
        <dbReference type="ARBA" id="ARBA00022989"/>
    </source>
</evidence>
<dbReference type="Proteomes" id="UP000471745">
    <property type="component" value="Unassembled WGS sequence"/>
</dbReference>
<dbReference type="InterPro" id="IPR035965">
    <property type="entry name" value="PAS-like_dom_sf"/>
</dbReference>
<dbReference type="InterPro" id="IPR036457">
    <property type="entry name" value="PPM-type-like_dom_sf"/>
</dbReference>
<comment type="subcellular location">
    <subcellularLocation>
        <location evidence="1">Cell membrane</location>
        <topology evidence="1">Multi-pass membrane protein</topology>
    </subcellularLocation>
</comment>
<evidence type="ECO:0000259" key="16">
    <source>
        <dbReference type="SMART" id="SM00091"/>
    </source>
</evidence>
<dbReference type="InterPro" id="IPR001932">
    <property type="entry name" value="PPM-type_phosphatase-like_dom"/>
</dbReference>
<sequence>MGRTRTRSPQRAGAAASVRRRRQESGRSGWHPMAGLRSVLSGRSVAGQVFFLLLVMVLVLVVAAVVALVLQVQRDSTQEARNRSLAVAETFANAPGTIEALESPDPTAVLQPRAEAARERSHVDFVVVLNTDGIRYTHPRPDRIGKQFVGTLEPALAGEPVVEEIDGTIGRLVQAVVPVEDPDGKVVGLVSAGITLENVGGAAEAQLPLVLGAAAAALALATGGAALISRRLRHQTHGLGPHEMTRMYEHHDAVLHAVREGVMILDGDGTLLLANDEARRLFSLPEDAEGRHVRDLGLDPDTTELLSSGRTATDEVFPVGERLLAVNQRPTDPAGRHRGSVTSVRDTTELRALSGRAEESRERLNMLYDAGVGIGTSLDVARTAQELSDLAVPRFADFVTVDLFESVLAGGQPDAAAALRRTARTGVDEDAPLYPRDHQIRFVESSPHGRSLATGRAVLEPRLDEAPGWQAQDKERSAQVVEYGIHSLITVPLRAGSMTLGVVSFWRSRKPVPFDEEELALAEELVARAAVSIDNARRYTREHSMAVTLQRSLLPRTLPEQNALEIAYRYLPAQAGVGGDWFDVLPLSGARVALVVGDVVGHGLHAAATMGRLRTAVHNFSALDLPPGELLALLDELVGRIDQDEAQDEHVAPVIGATCLYAVYDPVSRRCAVARAGHPPPALVRPDGHVEFPDVPAGPPLGLGGLPFESAELELPEGSRLVLYTDGLVEDRAHDIDVGLERLREALAGAGESPEETCRAVVEARRPAKAADDIALIVARTRALSAGRIAEWPVPSDPAAVGEVRAAVTRKLAEWGLDELTFGTELILSELVTNAIRHGGAPIQVRMLYERHLICEVYDSSSTAPHLRYATMTDEGGRGLFLVAQLAERWGTRYLPAGKVIWAEQTLPESPGAMS</sequence>
<dbReference type="SUPFAM" id="SSF55781">
    <property type="entry name" value="GAF domain-like"/>
    <property type="match status" value="1"/>
</dbReference>
<feature type="domain" description="PAS" evidence="16">
    <location>
        <begin position="249"/>
        <end position="314"/>
    </location>
</feature>
<dbReference type="SUPFAM" id="SSF103190">
    <property type="entry name" value="Sensory domain-like"/>
    <property type="match status" value="1"/>
</dbReference>
<evidence type="ECO:0000256" key="3">
    <source>
        <dbReference type="ARBA" id="ARBA00022553"/>
    </source>
</evidence>
<proteinExistence type="predicted"/>
<dbReference type="InterPro" id="IPR029016">
    <property type="entry name" value="GAF-like_dom_sf"/>
</dbReference>
<dbReference type="Gene3D" id="3.30.450.40">
    <property type="match status" value="1"/>
</dbReference>
<dbReference type="Gene3D" id="3.30.450.20">
    <property type="entry name" value="PAS domain"/>
    <property type="match status" value="2"/>
</dbReference>
<evidence type="ECO:0000256" key="11">
    <source>
        <dbReference type="ARBA" id="ARBA00023012"/>
    </source>
</evidence>
<keyword evidence="8" id="KW-0378">Hydrolase</keyword>
<dbReference type="InterPro" id="IPR000014">
    <property type="entry name" value="PAS"/>
</dbReference>
<evidence type="ECO:0000256" key="13">
    <source>
        <dbReference type="SAM" id="MobiDB-lite"/>
    </source>
</evidence>
<dbReference type="InterPro" id="IPR013656">
    <property type="entry name" value="PAS_4"/>
</dbReference>
<dbReference type="Gene3D" id="3.30.565.10">
    <property type="entry name" value="Histidine kinase-like ATPase, C-terminal domain"/>
    <property type="match status" value="1"/>
</dbReference>
<feature type="domain" description="PPM-type phosphatase" evidence="17">
    <location>
        <begin position="561"/>
        <end position="781"/>
    </location>
</feature>
<evidence type="ECO:0000256" key="8">
    <source>
        <dbReference type="ARBA" id="ARBA00022801"/>
    </source>
</evidence>
<evidence type="ECO:0000256" key="2">
    <source>
        <dbReference type="ARBA" id="ARBA00022475"/>
    </source>
</evidence>
<keyword evidence="3" id="KW-0597">Phosphoprotein</keyword>
<organism evidence="18 19">
    <name type="scientific">Actinospica acidiphila</name>
    <dbReference type="NCBI Taxonomy" id="304899"/>
    <lineage>
        <taxon>Bacteria</taxon>
        <taxon>Bacillati</taxon>
        <taxon>Actinomycetota</taxon>
        <taxon>Actinomycetes</taxon>
        <taxon>Catenulisporales</taxon>
        <taxon>Actinospicaceae</taxon>
        <taxon>Actinospica</taxon>
    </lineage>
</organism>
<dbReference type="GO" id="GO:0005886">
    <property type="term" value="C:plasma membrane"/>
    <property type="evidence" value="ECO:0007669"/>
    <property type="project" value="UniProtKB-SubCell"/>
</dbReference>
<dbReference type="SMART" id="SM00065">
    <property type="entry name" value="GAF"/>
    <property type="match status" value="1"/>
</dbReference>
<dbReference type="FunFam" id="3.60.40.10:FF:000031">
    <property type="entry name" value="PAS sensor protein"/>
    <property type="match status" value="1"/>
</dbReference>
<evidence type="ECO:0000259" key="17">
    <source>
        <dbReference type="SMART" id="SM00331"/>
    </source>
</evidence>
<dbReference type="Pfam" id="PF17203">
    <property type="entry name" value="sCache_3_2"/>
    <property type="match status" value="1"/>
</dbReference>
<dbReference type="GO" id="GO:0016791">
    <property type="term" value="F:phosphatase activity"/>
    <property type="evidence" value="ECO:0007669"/>
    <property type="project" value="TreeGrafter"/>
</dbReference>
<dbReference type="GO" id="GO:0016301">
    <property type="term" value="F:kinase activity"/>
    <property type="evidence" value="ECO:0007669"/>
    <property type="project" value="UniProtKB-KW"/>
</dbReference>
<dbReference type="SUPFAM" id="SSF55785">
    <property type="entry name" value="PYP-like sensor domain (PAS domain)"/>
    <property type="match status" value="1"/>
</dbReference>
<evidence type="ECO:0000256" key="7">
    <source>
        <dbReference type="ARBA" id="ARBA00022777"/>
    </source>
</evidence>
<dbReference type="SMART" id="SM00091">
    <property type="entry name" value="PAS"/>
    <property type="match status" value="1"/>
</dbReference>
<accession>A0A9X5CHS4</accession>
<dbReference type="InterPro" id="IPR029151">
    <property type="entry name" value="Sensor-like_sf"/>
</dbReference>
<keyword evidence="9" id="KW-0067">ATP-binding</keyword>
<dbReference type="CDD" id="cd16936">
    <property type="entry name" value="HATPase_RsbW-like"/>
    <property type="match status" value="1"/>
</dbReference>
<dbReference type="Pfam" id="PF07228">
    <property type="entry name" value="SpoIIE"/>
    <property type="match status" value="1"/>
</dbReference>
<evidence type="ECO:0000256" key="12">
    <source>
        <dbReference type="ARBA" id="ARBA00023136"/>
    </source>
</evidence>
<keyword evidence="4" id="KW-0808">Transferase</keyword>
<keyword evidence="5 14" id="KW-0812">Transmembrane</keyword>
<keyword evidence="2" id="KW-1003">Cell membrane</keyword>
<dbReference type="AlphaFoldDB" id="A0A9X5CHS4"/>
<dbReference type="FunFam" id="3.30.565.10:FF:000028">
    <property type="entry name" value="PAS sensor protein"/>
    <property type="match status" value="1"/>
</dbReference>
<dbReference type="CDD" id="cd18773">
    <property type="entry name" value="PDC1_HK_sensor"/>
    <property type="match status" value="1"/>
</dbReference>
<evidence type="ECO:0000256" key="5">
    <source>
        <dbReference type="ARBA" id="ARBA00022692"/>
    </source>
</evidence>
<dbReference type="InterPro" id="IPR003594">
    <property type="entry name" value="HATPase_dom"/>
</dbReference>
<dbReference type="CDD" id="cd00130">
    <property type="entry name" value="PAS"/>
    <property type="match status" value="1"/>
</dbReference>
<dbReference type="InterPro" id="IPR052016">
    <property type="entry name" value="Bact_Sigma-Reg"/>
</dbReference>
<dbReference type="InterPro" id="IPR003018">
    <property type="entry name" value="GAF"/>
</dbReference>
<keyword evidence="10 14" id="KW-1133">Transmembrane helix</keyword>
<feature type="transmembrane region" description="Helical" evidence="14">
    <location>
        <begin position="49"/>
        <end position="70"/>
    </location>
</feature>
<dbReference type="Pfam" id="PF08448">
    <property type="entry name" value="PAS_4"/>
    <property type="match status" value="1"/>
</dbReference>
<dbReference type="SUPFAM" id="SSF55874">
    <property type="entry name" value="ATPase domain of HSP90 chaperone/DNA topoisomerase II/histidine kinase"/>
    <property type="match status" value="1"/>
</dbReference>
<feature type="region of interest" description="Disordered" evidence="13">
    <location>
        <begin position="1"/>
        <end position="33"/>
    </location>
</feature>
<feature type="domain" description="GAF" evidence="15">
    <location>
        <begin position="375"/>
        <end position="543"/>
    </location>
</feature>
<dbReference type="InterPro" id="IPR036890">
    <property type="entry name" value="HATPase_C_sf"/>
</dbReference>
<keyword evidence="12 14" id="KW-0472">Membrane</keyword>
<evidence type="ECO:0000259" key="15">
    <source>
        <dbReference type="SMART" id="SM00065"/>
    </source>
</evidence>
<evidence type="ECO:0000256" key="6">
    <source>
        <dbReference type="ARBA" id="ARBA00022741"/>
    </source>
</evidence>
<dbReference type="InterPro" id="IPR033463">
    <property type="entry name" value="sCache_3"/>
</dbReference>
<evidence type="ECO:0000313" key="19">
    <source>
        <dbReference type="Proteomes" id="UP000471745"/>
    </source>
</evidence>
<evidence type="ECO:0000256" key="4">
    <source>
        <dbReference type="ARBA" id="ARBA00022679"/>
    </source>
</evidence>
<dbReference type="GO" id="GO:0005524">
    <property type="term" value="F:ATP binding"/>
    <property type="evidence" value="ECO:0007669"/>
    <property type="project" value="UniProtKB-KW"/>
</dbReference>
<dbReference type="SUPFAM" id="SSF81606">
    <property type="entry name" value="PP2C-like"/>
    <property type="match status" value="1"/>
</dbReference>
<protein>
    <submittedName>
        <fullName evidence="18">SpoIIE family protein phosphatase</fullName>
    </submittedName>
</protein>
<evidence type="ECO:0000313" key="18">
    <source>
        <dbReference type="EMBL" id="NEC48671.1"/>
    </source>
</evidence>
<keyword evidence="19" id="KW-1185">Reference proteome</keyword>
<dbReference type="PANTHER" id="PTHR43156">
    <property type="entry name" value="STAGE II SPORULATION PROTEIN E-RELATED"/>
    <property type="match status" value="1"/>
</dbReference>
<keyword evidence="6" id="KW-0547">Nucleotide-binding</keyword>